<protein>
    <submittedName>
        <fullName evidence="3">Uncharacterized protein</fullName>
    </submittedName>
</protein>
<gene>
    <name evidence="3" type="ORF">PCOR1329_LOCUS28782</name>
</gene>
<name>A0ABN9SDP5_9DINO</name>
<feature type="compositionally biased region" description="Low complexity" evidence="1">
    <location>
        <begin position="46"/>
        <end position="65"/>
    </location>
</feature>
<organism evidence="3 4">
    <name type="scientific">Prorocentrum cordatum</name>
    <dbReference type="NCBI Taxonomy" id="2364126"/>
    <lineage>
        <taxon>Eukaryota</taxon>
        <taxon>Sar</taxon>
        <taxon>Alveolata</taxon>
        <taxon>Dinophyceae</taxon>
        <taxon>Prorocentrales</taxon>
        <taxon>Prorocentraceae</taxon>
        <taxon>Prorocentrum</taxon>
    </lineage>
</organism>
<keyword evidence="2" id="KW-0472">Membrane</keyword>
<feature type="region of interest" description="Disordered" evidence="1">
    <location>
        <begin position="26"/>
        <end position="67"/>
    </location>
</feature>
<evidence type="ECO:0000313" key="4">
    <source>
        <dbReference type="Proteomes" id="UP001189429"/>
    </source>
</evidence>
<comment type="caution">
    <text evidence="3">The sequence shown here is derived from an EMBL/GenBank/DDBJ whole genome shotgun (WGS) entry which is preliminary data.</text>
</comment>
<evidence type="ECO:0000256" key="1">
    <source>
        <dbReference type="SAM" id="MobiDB-lite"/>
    </source>
</evidence>
<reference evidence="3" key="1">
    <citation type="submission" date="2023-10" db="EMBL/GenBank/DDBJ databases">
        <authorList>
            <person name="Chen Y."/>
            <person name="Shah S."/>
            <person name="Dougan E. K."/>
            <person name="Thang M."/>
            <person name="Chan C."/>
        </authorList>
    </citation>
    <scope>NUCLEOTIDE SEQUENCE [LARGE SCALE GENOMIC DNA]</scope>
</reference>
<feature type="transmembrane region" description="Helical" evidence="2">
    <location>
        <begin position="282"/>
        <end position="312"/>
    </location>
</feature>
<keyword evidence="4" id="KW-1185">Reference proteome</keyword>
<keyword evidence="2" id="KW-0812">Transmembrane</keyword>
<proteinExistence type="predicted"/>
<feature type="transmembrane region" description="Helical" evidence="2">
    <location>
        <begin position="252"/>
        <end position="270"/>
    </location>
</feature>
<keyword evidence="2" id="KW-1133">Transmembrane helix</keyword>
<evidence type="ECO:0000313" key="3">
    <source>
        <dbReference type="EMBL" id="CAK0830032.1"/>
    </source>
</evidence>
<dbReference type="Proteomes" id="UP001189429">
    <property type="component" value="Unassembled WGS sequence"/>
</dbReference>
<feature type="transmembrane region" description="Helical" evidence="2">
    <location>
        <begin position="220"/>
        <end position="240"/>
    </location>
</feature>
<evidence type="ECO:0000256" key="2">
    <source>
        <dbReference type="SAM" id="Phobius"/>
    </source>
</evidence>
<feature type="compositionally biased region" description="Basic and acidic residues" evidence="1">
    <location>
        <begin position="26"/>
        <end position="42"/>
    </location>
</feature>
<accession>A0ABN9SDP5</accession>
<sequence length="503" mass="53076">MDISHHTRGSVSVWGRAGKAFATTRDLGDDLGHVGAEEDARRSSKTTATGRRSSKGSTGRGSSVGPLMRANTDLNFCALASDDGGEADGKPAGAAALAQRARAPLSPQSVPAMFAHPIRVTTRFVFLGGRRGPRLAGVVGLPWLQAAVPADVLPQLEADLEQVELRVCPAQMCGPRTCGRLGALFDWCYQCPEFWPADMGAKVLLGLYLAALRVIGSSRWWVLLHLGVAACSVGCGLLVLRCRPCASASDNAALLISLSIVALGASQYELSHSYFARPSADLLPGVLAVLVVCLLALLATTSACVILAALLASSKTVPTVVSGVVEGWRPAVAEDEDAAGNVAVQNDDAEREERRSVEAMVTLKAGSHVLLPARVSAPLQVREVTLGTTSAKKMLAVAGRGCLRVPVAASSLFSQKAYGMPIAQPFGVLDMPDGAVALYEASSLNSERSPWEQVLLRELRGNEDGLRKAEAFLLEGLQRLRDSPGYLEGSYDDEMLAIRAVRA</sequence>
<dbReference type="EMBL" id="CAUYUJ010010691">
    <property type="protein sequence ID" value="CAK0830032.1"/>
    <property type="molecule type" value="Genomic_DNA"/>
</dbReference>